<dbReference type="PIRSF" id="PIRSF000189">
    <property type="entry name" value="D-aa_oxidase"/>
    <property type="match status" value="1"/>
</dbReference>
<dbReference type="Proteomes" id="UP000054248">
    <property type="component" value="Unassembled WGS sequence"/>
</dbReference>
<dbReference type="STRING" id="1051891.A0A0C3MHA5"/>
<dbReference type="SUPFAM" id="SSF54373">
    <property type="entry name" value="FAD-linked reductases, C-terminal domain"/>
    <property type="match status" value="1"/>
</dbReference>
<gene>
    <name evidence="8" type="ORF">M407DRAFT_241149</name>
</gene>
<evidence type="ECO:0000313" key="9">
    <source>
        <dbReference type="Proteomes" id="UP000054248"/>
    </source>
</evidence>
<name>A0A0C3MHA5_9AGAM</name>
<protein>
    <recommendedName>
        <fullName evidence="7">FAD dependent oxidoreductase domain-containing protein</fullName>
    </recommendedName>
</protein>
<evidence type="ECO:0000259" key="7">
    <source>
        <dbReference type="Pfam" id="PF01266"/>
    </source>
</evidence>
<reference evidence="9" key="2">
    <citation type="submission" date="2015-01" db="EMBL/GenBank/DDBJ databases">
        <title>Evolutionary Origins and Diversification of the Mycorrhizal Mutualists.</title>
        <authorList>
            <consortium name="DOE Joint Genome Institute"/>
            <consortium name="Mycorrhizal Genomics Consortium"/>
            <person name="Kohler A."/>
            <person name="Kuo A."/>
            <person name="Nagy L.G."/>
            <person name="Floudas D."/>
            <person name="Copeland A."/>
            <person name="Barry K.W."/>
            <person name="Cichocki N."/>
            <person name="Veneault-Fourrey C."/>
            <person name="LaButti K."/>
            <person name="Lindquist E.A."/>
            <person name="Lipzen A."/>
            <person name="Lundell T."/>
            <person name="Morin E."/>
            <person name="Murat C."/>
            <person name="Riley R."/>
            <person name="Ohm R."/>
            <person name="Sun H."/>
            <person name="Tunlid A."/>
            <person name="Henrissat B."/>
            <person name="Grigoriev I.V."/>
            <person name="Hibbett D.S."/>
            <person name="Martin F."/>
        </authorList>
    </citation>
    <scope>NUCLEOTIDE SEQUENCE [LARGE SCALE GENOMIC DNA]</scope>
    <source>
        <strain evidence="9">MUT 4182</strain>
    </source>
</reference>
<evidence type="ECO:0000256" key="1">
    <source>
        <dbReference type="ARBA" id="ARBA00001974"/>
    </source>
</evidence>
<comment type="cofactor">
    <cofactor evidence="1 6">
        <name>FAD</name>
        <dbReference type="ChEBI" id="CHEBI:57692"/>
    </cofactor>
</comment>
<sequence length="421" mass="46160">MVLPKSPKQVVIIGSGVIGLTCAYELSSKYHPNEMEVTIIARDMPDDSLDSTGWASPWAGANWYPFLNRDPENRWERVSFERFKEDVPADIVMDLPSKLYSPDPEKAKSIWFQDVVGKFKPIEKPYPASIGSTPMTASAFEFVTISINVPRYLTWLQAKLKERGVKFVKGWVSSVADLEYVPTQERRESGDEKAKTDVIVNASGLGAKSIIGIADPLVHPIRGQTVLVRAPKVDWCLMGLSFYVNPETSESTYLIPRSNGDVVLGGTFQVGNWDVSPDPAIARGILERCLTYCPELATQPPQTSDNATTTITTAPDISTIKILRHNVGLRPARTGGARVEKDVVTFPSSSVSSDPWSSSELATVPFALRAAQSTPDVENRDAREGKTFNVVHAYGVGPAGYQESWGVAEDVCKFVGEFLAD</sequence>
<comment type="similarity">
    <text evidence="2">Belongs to the DAMOX/DASOX family.</text>
</comment>
<organism evidence="8 9">
    <name type="scientific">Tulasnella calospora MUT 4182</name>
    <dbReference type="NCBI Taxonomy" id="1051891"/>
    <lineage>
        <taxon>Eukaryota</taxon>
        <taxon>Fungi</taxon>
        <taxon>Dikarya</taxon>
        <taxon>Basidiomycota</taxon>
        <taxon>Agaricomycotina</taxon>
        <taxon>Agaricomycetes</taxon>
        <taxon>Cantharellales</taxon>
        <taxon>Tulasnellaceae</taxon>
        <taxon>Tulasnella</taxon>
    </lineage>
</organism>
<feature type="binding site" evidence="6">
    <location>
        <position position="172"/>
    </location>
    <ligand>
        <name>FAD</name>
        <dbReference type="ChEBI" id="CHEBI:57692"/>
    </ligand>
</feature>
<reference evidence="8 9" key="1">
    <citation type="submission" date="2014-04" db="EMBL/GenBank/DDBJ databases">
        <authorList>
            <consortium name="DOE Joint Genome Institute"/>
            <person name="Kuo A."/>
            <person name="Girlanda M."/>
            <person name="Perotto S."/>
            <person name="Kohler A."/>
            <person name="Nagy L.G."/>
            <person name="Floudas D."/>
            <person name="Copeland A."/>
            <person name="Barry K.W."/>
            <person name="Cichocki N."/>
            <person name="Veneault-Fourrey C."/>
            <person name="LaButti K."/>
            <person name="Lindquist E.A."/>
            <person name="Lipzen A."/>
            <person name="Lundell T."/>
            <person name="Morin E."/>
            <person name="Murat C."/>
            <person name="Sun H."/>
            <person name="Tunlid A."/>
            <person name="Henrissat B."/>
            <person name="Grigoriev I.V."/>
            <person name="Hibbett D.S."/>
            <person name="Martin F."/>
            <person name="Nordberg H.P."/>
            <person name="Cantor M.N."/>
            <person name="Hua S.X."/>
        </authorList>
    </citation>
    <scope>NUCLEOTIDE SEQUENCE [LARGE SCALE GENOMIC DNA]</scope>
    <source>
        <strain evidence="8 9">MUT 4182</strain>
    </source>
</reference>
<evidence type="ECO:0000256" key="4">
    <source>
        <dbReference type="ARBA" id="ARBA00022827"/>
    </source>
</evidence>
<dbReference type="AlphaFoldDB" id="A0A0C3MHA5"/>
<dbReference type="Gene3D" id="3.30.9.10">
    <property type="entry name" value="D-Amino Acid Oxidase, subunit A, domain 2"/>
    <property type="match status" value="1"/>
</dbReference>
<dbReference type="InterPro" id="IPR023209">
    <property type="entry name" value="DAO"/>
</dbReference>
<dbReference type="GO" id="GO:0071949">
    <property type="term" value="F:FAD binding"/>
    <property type="evidence" value="ECO:0007669"/>
    <property type="project" value="InterPro"/>
</dbReference>
<evidence type="ECO:0000256" key="6">
    <source>
        <dbReference type="PIRSR" id="PIRSR000189-1"/>
    </source>
</evidence>
<evidence type="ECO:0000313" key="8">
    <source>
        <dbReference type="EMBL" id="KIO33092.1"/>
    </source>
</evidence>
<evidence type="ECO:0000256" key="3">
    <source>
        <dbReference type="ARBA" id="ARBA00022630"/>
    </source>
</evidence>
<feature type="domain" description="FAD dependent oxidoreductase" evidence="7">
    <location>
        <begin position="10"/>
        <end position="409"/>
    </location>
</feature>
<dbReference type="GO" id="GO:0003884">
    <property type="term" value="F:D-amino-acid oxidase activity"/>
    <property type="evidence" value="ECO:0007669"/>
    <property type="project" value="InterPro"/>
</dbReference>
<accession>A0A0C3MHA5</accession>
<dbReference type="SUPFAM" id="SSF51971">
    <property type="entry name" value="Nucleotide-binding domain"/>
    <property type="match status" value="1"/>
</dbReference>
<evidence type="ECO:0000256" key="2">
    <source>
        <dbReference type="ARBA" id="ARBA00006730"/>
    </source>
</evidence>
<keyword evidence="5" id="KW-0560">Oxidoreductase</keyword>
<evidence type="ECO:0000256" key="5">
    <source>
        <dbReference type="ARBA" id="ARBA00023002"/>
    </source>
</evidence>
<keyword evidence="9" id="KW-1185">Reference proteome</keyword>
<dbReference type="InterPro" id="IPR006076">
    <property type="entry name" value="FAD-dep_OxRdtase"/>
</dbReference>
<dbReference type="GO" id="GO:0019478">
    <property type="term" value="P:D-amino acid catabolic process"/>
    <property type="evidence" value="ECO:0007669"/>
    <property type="project" value="TreeGrafter"/>
</dbReference>
<keyword evidence="3" id="KW-0285">Flavoprotein</keyword>
<dbReference type="PANTHER" id="PTHR11530:SF30">
    <property type="entry name" value="FAD DEPENDENT OXIDOREDUCTASE DOMAIN-CONTAINING PROTEIN"/>
    <property type="match status" value="1"/>
</dbReference>
<dbReference type="PANTHER" id="PTHR11530">
    <property type="entry name" value="D-AMINO ACID OXIDASE"/>
    <property type="match status" value="1"/>
</dbReference>
<dbReference type="OrthoDB" id="2015447at2759"/>
<dbReference type="HOGENOM" id="CLU_034311_1_0_1"/>
<proteinExistence type="inferred from homology"/>
<dbReference type="EMBL" id="KN822950">
    <property type="protein sequence ID" value="KIO33092.1"/>
    <property type="molecule type" value="Genomic_DNA"/>
</dbReference>
<dbReference type="GO" id="GO:0005737">
    <property type="term" value="C:cytoplasm"/>
    <property type="evidence" value="ECO:0007669"/>
    <property type="project" value="TreeGrafter"/>
</dbReference>
<dbReference type="Pfam" id="PF01266">
    <property type="entry name" value="DAO"/>
    <property type="match status" value="1"/>
</dbReference>
<dbReference type="Gene3D" id="3.40.50.720">
    <property type="entry name" value="NAD(P)-binding Rossmann-like Domain"/>
    <property type="match status" value="1"/>
</dbReference>
<feature type="binding site" evidence="6">
    <location>
        <position position="253"/>
    </location>
    <ligand>
        <name>D-dopa</name>
        <dbReference type="ChEBI" id="CHEBI:149689"/>
    </ligand>
</feature>
<keyword evidence="4 6" id="KW-0274">FAD</keyword>